<reference evidence="2 3" key="1">
    <citation type="submission" date="2021-05" db="EMBL/GenBank/DDBJ databases">
        <title>Mycobacterium acidophilum sp. nov., an extremely acid-tolerant member of the genus Mycobacterium.</title>
        <authorList>
            <person name="Xia J."/>
        </authorList>
    </citation>
    <scope>NUCLEOTIDE SEQUENCE [LARGE SCALE GENOMIC DNA]</scope>
    <source>
        <strain evidence="2 3">M1</strain>
    </source>
</reference>
<evidence type="ECO:0000256" key="1">
    <source>
        <dbReference type="SAM" id="MobiDB-lite"/>
    </source>
</evidence>
<keyword evidence="3" id="KW-1185">Reference proteome</keyword>
<sequence>MSEVLRVDTAAVTDAGTGFFAAAGRLPTTVDPFTAAGGDALSTAGLSRQQSVETPLTEALPITGRAAVAGGDKITRAAHLYAATDSRLSARLNSGLQVGDHDGTPPSTSPAPAGEQPVSA</sequence>
<evidence type="ECO:0008006" key="4">
    <source>
        <dbReference type="Google" id="ProtNLM"/>
    </source>
</evidence>
<evidence type="ECO:0000313" key="2">
    <source>
        <dbReference type="EMBL" id="MBS9534760.1"/>
    </source>
</evidence>
<comment type="caution">
    <text evidence="2">The sequence shown here is derived from an EMBL/GenBank/DDBJ whole genome shotgun (WGS) entry which is preliminary data.</text>
</comment>
<accession>A0ABS5RKD7</accession>
<protein>
    <recommendedName>
        <fullName evidence="4">ESX-1 secretion-associated protein</fullName>
    </recommendedName>
</protein>
<organism evidence="2 3">
    <name type="scientific">Mycolicibacter acidiphilus</name>
    <dbReference type="NCBI Taxonomy" id="2835306"/>
    <lineage>
        <taxon>Bacteria</taxon>
        <taxon>Bacillati</taxon>
        <taxon>Actinomycetota</taxon>
        <taxon>Actinomycetes</taxon>
        <taxon>Mycobacteriales</taxon>
        <taxon>Mycobacteriaceae</taxon>
        <taxon>Mycolicibacter</taxon>
    </lineage>
</organism>
<gene>
    <name evidence="2" type="ORF">KIH27_14295</name>
</gene>
<evidence type="ECO:0000313" key="3">
    <source>
        <dbReference type="Proteomes" id="UP001519535"/>
    </source>
</evidence>
<proteinExistence type="predicted"/>
<dbReference type="Proteomes" id="UP001519535">
    <property type="component" value="Unassembled WGS sequence"/>
</dbReference>
<dbReference type="RefSeq" id="WP_214093630.1">
    <property type="nucleotide sequence ID" value="NZ_JAHCLR010000029.1"/>
</dbReference>
<dbReference type="EMBL" id="JAHCLR010000029">
    <property type="protein sequence ID" value="MBS9534760.1"/>
    <property type="molecule type" value="Genomic_DNA"/>
</dbReference>
<feature type="region of interest" description="Disordered" evidence="1">
    <location>
        <begin position="92"/>
        <end position="120"/>
    </location>
</feature>
<name>A0ABS5RKD7_9MYCO</name>